<reference evidence="5" key="1">
    <citation type="journal article" date="2022" name="Microbiol. Resour. Announc.">
        <title>Draft Genome Sequence of a Methanogenic Archaeon from West Spitsbergen Permafrost.</title>
        <authorList>
            <person name="Trubitsyn V."/>
            <person name="Rivkina E."/>
            <person name="Shcherbakova V."/>
        </authorList>
    </citation>
    <scope>NUCLEOTIDE SEQUENCE [LARGE SCALE GENOMIC DNA]</scope>
    <source>
        <strain evidence="5">VT</strain>
    </source>
</reference>
<dbReference type="Pfam" id="PF23542">
    <property type="entry name" value="DUF1512_C"/>
    <property type="match status" value="1"/>
</dbReference>
<feature type="domain" description="DUF1512" evidence="3">
    <location>
        <begin position="187"/>
        <end position="360"/>
    </location>
</feature>
<dbReference type="InterPro" id="IPR056461">
    <property type="entry name" value="DUF1512_C"/>
</dbReference>
<proteinExistence type="predicted"/>
<dbReference type="RefSeq" id="WP_223791675.1">
    <property type="nucleotide sequence ID" value="NZ_JAIOUQ010000009.1"/>
</dbReference>
<sequence length="382" mass="42202">MFLGITPFDIITIVVIILLIIMLPILLKMRINSSISRYTFELEAMVKESKKTLVKICVEKGNPVNDPSDAVDNFMEFFIVPPVALDPAGIMDKFESIMDLGEERFKQMTKTIAPQADDEWRSNIIMTLKATLGINGVAKMVRHNLELSKKTGNLQILLMLQMSLPLIMRLVKAQYEGANAFSEGKPVGDGIGPLVTGMLLKDLPENELNYIEDDLIVGELNINNRNIVVMRAKGPGARVGKIGKNVTSIMEKRNIKRLITVDAAQKLEGEETGSVAEGIGVVIGGFGVDKWLIEEQMVKKDLQVDAIIVKMSPEEAMYQMSKKILESSEKALEVLKNSILESETGTKIMVLGVGNSCGIPNTVKDISKINVKEDIKKDKRGQ</sequence>
<keyword evidence="1" id="KW-1133">Transmembrane helix</keyword>
<evidence type="ECO:0000259" key="3">
    <source>
        <dbReference type="Pfam" id="PF23542"/>
    </source>
</evidence>
<dbReference type="Proteomes" id="UP000825933">
    <property type="component" value="Unassembled WGS sequence"/>
</dbReference>
<evidence type="ECO:0000259" key="2">
    <source>
        <dbReference type="Pfam" id="PF07431"/>
    </source>
</evidence>
<evidence type="ECO:0000313" key="5">
    <source>
        <dbReference type="Proteomes" id="UP000825933"/>
    </source>
</evidence>
<keyword evidence="1" id="KW-0472">Membrane</keyword>
<feature type="domain" description="DUF1512" evidence="2">
    <location>
        <begin position="11"/>
        <end position="183"/>
    </location>
</feature>
<dbReference type="InterPro" id="IPR056460">
    <property type="entry name" value="DUF1512_N"/>
</dbReference>
<feature type="transmembrane region" description="Helical" evidence="1">
    <location>
        <begin position="6"/>
        <end position="27"/>
    </location>
</feature>
<keyword evidence="5" id="KW-1185">Reference proteome</keyword>
<keyword evidence="1" id="KW-0812">Transmembrane</keyword>
<protein>
    <submittedName>
        <fullName evidence="4">DUF1512 domain-containing protein</fullName>
    </submittedName>
</protein>
<dbReference type="InterPro" id="IPR009995">
    <property type="entry name" value="DUF1512"/>
</dbReference>
<dbReference type="Pfam" id="PF07431">
    <property type="entry name" value="DUF1512"/>
    <property type="match status" value="1"/>
</dbReference>
<name>A0A8T5UZ72_9EURY</name>
<gene>
    <name evidence="4" type="ORF">K8N75_08630</name>
</gene>
<dbReference type="PIRSF" id="PIRSF016495">
    <property type="entry name" value="UCP016495"/>
    <property type="match status" value="1"/>
</dbReference>
<organism evidence="4 5">
    <name type="scientific">Methanobacterium spitsbergense</name>
    <dbReference type="NCBI Taxonomy" id="2874285"/>
    <lineage>
        <taxon>Archaea</taxon>
        <taxon>Methanobacteriati</taxon>
        <taxon>Methanobacteriota</taxon>
        <taxon>Methanomada group</taxon>
        <taxon>Methanobacteria</taxon>
        <taxon>Methanobacteriales</taxon>
        <taxon>Methanobacteriaceae</taxon>
        <taxon>Methanobacterium</taxon>
    </lineage>
</organism>
<evidence type="ECO:0000256" key="1">
    <source>
        <dbReference type="SAM" id="Phobius"/>
    </source>
</evidence>
<dbReference type="EMBL" id="JAIOUQ010000009">
    <property type="protein sequence ID" value="MBZ2166103.1"/>
    <property type="molecule type" value="Genomic_DNA"/>
</dbReference>
<dbReference type="AlphaFoldDB" id="A0A8T5UZ72"/>
<comment type="caution">
    <text evidence="4">The sequence shown here is derived from an EMBL/GenBank/DDBJ whole genome shotgun (WGS) entry which is preliminary data.</text>
</comment>
<accession>A0A8T5UZ72</accession>
<evidence type="ECO:0000313" key="4">
    <source>
        <dbReference type="EMBL" id="MBZ2166103.1"/>
    </source>
</evidence>